<name>A0A0D7BUS9_9AGAR</name>
<dbReference type="InterPro" id="IPR000210">
    <property type="entry name" value="BTB/POZ_dom"/>
</dbReference>
<gene>
    <name evidence="2" type="ORF">CYLTODRAFT_386164</name>
</gene>
<feature type="domain" description="BTB" evidence="1">
    <location>
        <begin position="13"/>
        <end position="80"/>
    </location>
</feature>
<evidence type="ECO:0000313" key="3">
    <source>
        <dbReference type="Proteomes" id="UP000054007"/>
    </source>
</evidence>
<dbReference type="Gene3D" id="3.30.710.10">
    <property type="entry name" value="Potassium Channel Kv1.1, Chain A"/>
    <property type="match status" value="1"/>
</dbReference>
<proteinExistence type="predicted"/>
<dbReference type="SUPFAM" id="SSF54695">
    <property type="entry name" value="POZ domain"/>
    <property type="match status" value="1"/>
</dbReference>
<dbReference type="PROSITE" id="PS50097">
    <property type="entry name" value="BTB"/>
    <property type="match status" value="1"/>
</dbReference>
<dbReference type="STRING" id="1314674.A0A0D7BUS9"/>
<dbReference type="SMART" id="SM00225">
    <property type="entry name" value="BTB"/>
    <property type="match status" value="1"/>
</dbReference>
<evidence type="ECO:0000259" key="1">
    <source>
        <dbReference type="PROSITE" id="PS50097"/>
    </source>
</evidence>
<dbReference type="OrthoDB" id="3220652at2759"/>
<organism evidence="2 3">
    <name type="scientific">Cylindrobasidium torrendii FP15055 ss-10</name>
    <dbReference type="NCBI Taxonomy" id="1314674"/>
    <lineage>
        <taxon>Eukaryota</taxon>
        <taxon>Fungi</taxon>
        <taxon>Dikarya</taxon>
        <taxon>Basidiomycota</taxon>
        <taxon>Agaricomycotina</taxon>
        <taxon>Agaricomycetes</taxon>
        <taxon>Agaricomycetidae</taxon>
        <taxon>Agaricales</taxon>
        <taxon>Marasmiineae</taxon>
        <taxon>Physalacriaceae</taxon>
        <taxon>Cylindrobasidium</taxon>
    </lineage>
</organism>
<dbReference type="AlphaFoldDB" id="A0A0D7BUS9"/>
<dbReference type="CDD" id="cd18186">
    <property type="entry name" value="BTB_POZ_ZBTB_KLHL-like"/>
    <property type="match status" value="1"/>
</dbReference>
<keyword evidence="3" id="KW-1185">Reference proteome</keyword>
<reference evidence="2 3" key="1">
    <citation type="journal article" date="2015" name="Fungal Genet. Biol.">
        <title>Evolution of novel wood decay mechanisms in Agaricales revealed by the genome sequences of Fistulina hepatica and Cylindrobasidium torrendii.</title>
        <authorList>
            <person name="Floudas D."/>
            <person name="Held B.W."/>
            <person name="Riley R."/>
            <person name="Nagy L.G."/>
            <person name="Koehler G."/>
            <person name="Ransdell A.S."/>
            <person name="Younus H."/>
            <person name="Chow J."/>
            <person name="Chiniquy J."/>
            <person name="Lipzen A."/>
            <person name="Tritt A."/>
            <person name="Sun H."/>
            <person name="Haridas S."/>
            <person name="LaButti K."/>
            <person name="Ohm R.A."/>
            <person name="Kues U."/>
            <person name="Blanchette R.A."/>
            <person name="Grigoriev I.V."/>
            <person name="Minto R.E."/>
            <person name="Hibbett D.S."/>
        </authorList>
    </citation>
    <scope>NUCLEOTIDE SEQUENCE [LARGE SCALE GENOMIC DNA]</scope>
    <source>
        <strain evidence="2 3">FP15055 ss-10</strain>
    </source>
</reference>
<accession>A0A0D7BUS9</accession>
<dbReference type="EMBL" id="KN880433">
    <property type="protein sequence ID" value="KIY74005.1"/>
    <property type="molecule type" value="Genomic_DNA"/>
</dbReference>
<protein>
    <recommendedName>
        <fullName evidence="1">BTB domain-containing protein</fullName>
    </recommendedName>
</protein>
<dbReference type="InterPro" id="IPR011333">
    <property type="entry name" value="SKP1/BTB/POZ_sf"/>
</dbReference>
<dbReference type="Pfam" id="PF00651">
    <property type="entry name" value="BTB"/>
    <property type="match status" value="1"/>
</dbReference>
<sequence length="328" mass="37127">MIQPSPSIWFEDGNVVLIAEKTAFKVHRGQLARHSEVFDGLFSLPVPMNSCESFDGCPSVQMHGDQARDWRYFLGAIYDGLYFPIPRQNDFPLVSSVLRLSTKYLVEPLRVRCLARLQYDYPPDLSTWDQREQEATNEEGYYSPRDQYAHPIRVIQLSIELGLPDVLPAAFYDLSRYGPSRIVEGSHIKDANLALPLPLVARTLRGRELAQEFLAKFILGERAPSELCTTPSLCAQSLYFITLNLLRAVGGLAAGRDADPLYTLIQALDMLERSDFETASGGRGQSLHICPPCKVMFASECLSKRLEAWKCIPDWFMLEKERRDSKSE</sequence>
<evidence type="ECO:0000313" key="2">
    <source>
        <dbReference type="EMBL" id="KIY74005.1"/>
    </source>
</evidence>
<dbReference type="Proteomes" id="UP000054007">
    <property type="component" value="Unassembled WGS sequence"/>
</dbReference>